<reference evidence="3 4" key="1">
    <citation type="journal article" date="2019" name="Emerg. Microbes Infect.">
        <title>Comprehensive subspecies identification of 175 nontuberculous mycobacteria species based on 7547 genomic profiles.</title>
        <authorList>
            <person name="Matsumoto Y."/>
            <person name="Kinjo T."/>
            <person name="Motooka D."/>
            <person name="Nabeya D."/>
            <person name="Jung N."/>
            <person name="Uechi K."/>
            <person name="Horii T."/>
            <person name="Iida T."/>
            <person name="Fujita J."/>
            <person name="Nakamura S."/>
        </authorList>
    </citation>
    <scope>NUCLEOTIDE SEQUENCE [LARGE SCALE GENOMIC DNA]</scope>
    <source>
        <strain evidence="3 4">JCM 6399</strain>
    </source>
</reference>
<dbReference type="InterPro" id="IPR007969">
    <property type="entry name" value="DUF732"/>
</dbReference>
<organism evidence="3 4">
    <name type="scientific">Mycobacterium gallinarum</name>
    <dbReference type="NCBI Taxonomy" id="39689"/>
    <lineage>
        <taxon>Bacteria</taxon>
        <taxon>Bacillati</taxon>
        <taxon>Actinomycetota</taxon>
        <taxon>Actinomycetes</taxon>
        <taxon>Mycobacteriales</taxon>
        <taxon>Mycobacteriaceae</taxon>
        <taxon>Mycobacterium</taxon>
    </lineage>
</organism>
<evidence type="ECO:0000313" key="3">
    <source>
        <dbReference type="EMBL" id="BBY92405.1"/>
    </source>
</evidence>
<accession>A0A9W4B7N1</accession>
<protein>
    <recommendedName>
        <fullName evidence="2">DUF732 domain-containing protein</fullName>
    </recommendedName>
</protein>
<feature type="signal peptide" evidence="1">
    <location>
        <begin position="1"/>
        <end position="33"/>
    </location>
</feature>
<proteinExistence type="predicted"/>
<dbReference type="EMBL" id="AP022601">
    <property type="protein sequence ID" value="BBY92405.1"/>
    <property type="molecule type" value="Genomic_DNA"/>
</dbReference>
<evidence type="ECO:0000313" key="4">
    <source>
        <dbReference type="Proteomes" id="UP000465785"/>
    </source>
</evidence>
<dbReference type="Proteomes" id="UP000465785">
    <property type="component" value="Chromosome"/>
</dbReference>
<gene>
    <name evidence="3" type="ORF">MGALJ_20740</name>
</gene>
<dbReference type="AlphaFoldDB" id="A0A9W4B7N1"/>
<evidence type="ECO:0000256" key="1">
    <source>
        <dbReference type="SAM" id="SignalP"/>
    </source>
</evidence>
<name>A0A9W4B7N1_9MYCO</name>
<dbReference type="RefSeq" id="WP_163729319.1">
    <property type="nucleotide sequence ID" value="NZ_AP022601.1"/>
</dbReference>
<dbReference type="Pfam" id="PF05305">
    <property type="entry name" value="DUF732"/>
    <property type="match status" value="1"/>
</dbReference>
<feature type="domain" description="DUF732" evidence="2">
    <location>
        <begin position="38"/>
        <end position="107"/>
    </location>
</feature>
<evidence type="ECO:0000259" key="2">
    <source>
        <dbReference type="Pfam" id="PF05305"/>
    </source>
</evidence>
<keyword evidence="4" id="KW-1185">Reference proteome</keyword>
<sequence>MPTLRHLTAAIAAAAAASSLGIAALVGAGMAGATTTTDDMFVSVLTDEGIQPPSTEEAVSLAYDVCVMFDEGDSLYDAVNSVSTTTDLVQEDSAFFVGAAVATYCPEHEAALG</sequence>
<keyword evidence="1" id="KW-0732">Signal</keyword>
<feature type="chain" id="PRO_5040783416" description="DUF732 domain-containing protein" evidence="1">
    <location>
        <begin position="34"/>
        <end position="113"/>
    </location>
</feature>
<dbReference type="KEGG" id="mgau:MGALJ_20740"/>